<feature type="modified residue" description="4-aspartylphosphate" evidence="4">
    <location>
        <position position="56"/>
    </location>
</feature>
<reference evidence="7 8" key="1">
    <citation type="submission" date="2021-09" db="EMBL/GenBank/DDBJ databases">
        <title>The complete genome sequence of a new microorganism.</title>
        <authorList>
            <person name="Zi Z."/>
        </authorList>
    </citation>
    <scope>NUCLEOTIDE SEQUENCE [LARGE SCALE GENOMIC DNA]</scope>
    <source>
        <strain evidence="7 8">WGZ8</strain>
    </source>
</reference>
<dbReference type="SMART" id="SM00448">
    <property type="entry name" value="REC"/>
    <property type="match status" value="1"/>
</dbReference>
<accession>A0ABS7VI04</accession>
<evidence type="ECO:0000256" key="1">
    <source>
        <dbReference type="ARBA" id="ARBA00023015"/>
    </source>
</evidence>
<organism evidence="7 8">
    <name type="scientific">Microvirga puerhi</name>
    <dbReference type="NCBI Taxonomy" id="2876078"/>
    <lineage>
        <taxon>Bacteria</taxon>
        <taxon>Pseudomonadati</taxon>
        <taxon>Pseudomonadota</taxon>
        <taxon>Alphaproteobacteria</taxon>
        <taxon>Hyphomicrobiales</taxon>
        <taxon>Methylobacteriaceae</taxon>
        <taxon>Microvirga</taxon>
    </lineage>
</organism>
<dbReference type="PROSITE" id="PS00622">
    <property type="entry name" value="HTH_LUXR_1"/>
    <property type="match status" value="1"/>
</dbReference>
<evidence type="ECO:0000313" key="7">
    <source>
        <dbReference type="EMBL" id="MBZ6075122.1"/>
    </source>
</evidence>
<evidence type="ECO:0000256" key="3">
    <source>
        <dbReference type="ARBA" id="ARBA00023163"/>
    </source>
</evidence>
<dbReference type="CDD" id="cd06170">
    <property type="entry name" value="LuxR_C_like"/>
    <property type="match status" value="1"/>
</dbReference>
<comment type="caution">
    <text evidence="7">The sequence shown here is derived from an EMBL/GenBank/DDBJ whole genome shotgun (WGS) entry which is preliminary data.</text>
</comment>
<evidence type="ECO:0000256" key="4">
    <source>
        <dbReference type="PROSITE-ProRule" id="PRU00169"/>
    </source>
</evidence>
<evidence type="ECO:0000256" key="2">
    <source>
        <dbReference type="ARBA" id="ARBA00023125"/>
    </source>
</evidence>
<keyword evidence="4" id="KW-0597">Phosphoprotein</keyword>
<dbReference type="PANTHER" id="PTHR44688:SF16">
    <property type="entry name" value="DNA-BINDING TRANSCRIPTIONAL ACTIVATOR DEVR_DOSR"/>
    <property type="match status" value="1"/>
</dbReference>
<dbReference type="SMART" id="SM00421">
    <property type="entry name" value="HTH_LUXR"/>
    <property type="match status" value="1"/>
</dbReference>
<evidence type="ECO:0000259" key="5">
    <source>
        <dbReference type="PROSITE" id="PS50043"/>
    </source>
</evidence>
<feature type="domain" description="Response regulatory" evidence="6">
    <location>
        <begin position="7"/>
        <end position="121"/>
    </location>
</feature>
<dbReference type="InterPro" id="IPR016032">
    <property type="entry name" value="Sig_transdc_resp-reg_C-effctor"/>
</dbReference>
<dbReference type="PRINTS" id="PR00038">
    <property type="entry name" value="HTHLUXR"/>
</dbReference>
<dbReference type="InterPro" id="IPR011006">
    <property type="entry name" value="CheY-like_superfamily"/>
</dbReference>
<dbReference type="CDD" id="cd17537">
    <property type="entry name" value="REC_FixJ"/>
    <property type="match status" value="1"/>
</dbReference>
<dbReference type="SUPFAM" id="SSF46894">
    <property type="entry name" value="C-terminal effector domain of the bipartite response regulators"/>
    <property type="match status" value="1"/>
</dbReference>
<evidence type="ECO:0000313" key="8">
    <source>
        <dbReference type="Proteomes" id="UP000704176"/>
    </source>
</evidence>
<gene>
    <name evidence="7" type="ORF">K9B37_02270</name>
</gene>
<dbReference type="Pfam" id="PF00072">
    <property type="entry name" value="Response_reg"/>
    <property type="match status" value="1"/>
</dbReference>
<keyword evidence="1" id="KW-0805">Transcription regulation</keyword>
<dbReference type="InterPro" id="IPR000792">
    <property type="entry name" value="Tscrpt_reg_LuxR_C"/>
</dbReference>
<dbReference type="InterPro" id="IPR001789">
    <property type="entry name" value="Sig_transdc_resp-reg_receiver"/>
</dbReference>
<proteinExistence type="predicted"/>
<keyword evidence="8" id="KW-1185">Reference proteome</keyword>
<dbReference type="PROSITE" id="PS50043">
    <property type="entry name" value="HTH_LUXR_2"/>
    <property type="match status" value="1"/>
</dbReference>
<feature type="domain" description="HTH luxR-type" evidence="5">
    <location>
        <begin position="137"/>
        <end position="202"/>
    </location>
</feature>
<dbReference type="PANTHER" id="PTHR44688">
    <property type="entry name" value="DNA-BINDING TRANSCRIPTIONAL ACTIVATOR DEVR_DOSR"/>
    <property type="match status" value="1"/>
</dbReference>
<dbReference type="Proteomes" id="UP000704176">
    <property type="component" value="Unassembled WGS sequence"/>
</dbReference>
<dbReference type="RefSeq" id="WP_224311154.1">
    <property type="nucleotide sequence ID" value="NZ_JAIRBM010000001.1"/>
</dbReference>
<keyword evidence="3" id="KW-0804">Transcription</keyword>
<name>A0ABS7VI04_9HYPH</name>
<dbReference type="InterPro" id="IPR036388">
    <property type="entry name" value="WH-like_DNA-bd_sf"/>
</dbReference>
<dbReference type="SUPFAM" id="SSF52172">
    <property type="entry name" value="CheY-like"/>
    <property type="match status" value="1"/>
</dbReference>
<evidence type="ECO:0000259" key="6">
    <source>
        <dbReference type="PROSITE" id="PS50110"/>
    </source>
</evidence>
<dbReference type="Gene3D" id="1.10.10.10">
    <property type="entry name" value="Winged helix-like DNA-binding domain superfamily/Winged helix DNA-binding domain"/>
    <property type="match status" value="1"/>
</dbReference>
<dbReference type="EMBL" id="JAIRBM010000001">
    <property type="protein sequence ID" value="MBZ6075122.1"/>
    <property type="molecule type" value="Genomic_DNA"/>
</dbReference>
<dbReference type="PROSITE" id="PS50110">
    <property type="entry name" value="RESPONSE_REGULATORY"/>
    <property type="match status" value="1"/>
</dbReference>
<protein>
    <submittedName>
        <fullName evidence="7">Response regulator</fullName>
    </submittedName>
</protein>
<dbReference type="Pfam" id="PF00196">
    <property type="entry name" value="GerE"/>
    <property type="match status" value="1"/>
</dbReference>
<dbReference type="Gene3D" id="3.40.50.2300">
    <property type="match status" value="1"/>
</dbReference>
<sequence>MKTPRRTVFLIDDDEDVRQALQILLKTVGFVVEPFPSALAFLERRNRESIGCIVVDVRMPGLSGLQLLERLAAERERMPVVIITGHGDVNACRRAFKGGAVDFLTKPVDEQVLIEAIEAGFAQLELQRREIDESNEARTLLARLTQRESEILDLIARGWTTKEIARAMSVSPRTVDTHRANLAEKLGTTSVAEMVRLVLSSGVGDMPP</sequence>
<keyword evidence="2" id="KW-0238">DNA-binding</keyword>